<evidence type="ECO:0000256" key="3">
    <source>
        <dbReference type="ARBA" id="ARBA00022833"/>
    </source>
</evidence>
<dbReference type="GO" id="GO:0008270">
    <property type="term" value="F:zinc ion binding"/>
    <property type="evidence" value="ECO:0007669"/>
    <property type="project" value="UniProtKB-KW"/>
</dbReference>
<protein>
    <recommendedName>
        <fullName evidence="6">THAP-type domain-containing protein</fullName>
    </recommendedName>
</protein>
<evidence type="ECO:0000259" key="6">
    <source>
        <dbReference type="PROSITE" id="PS50950"/>
    </source>
</evidence>
<organism evidence="7">
    <name type="scientific">Schizaphis graminum</name>
    <name type="common">Green bug aphid</name>
    <dbReference type="NCBI Taxonomy" id="13262"/>
    <lineage>
        <taxon>Eukaryota</taxon>
        <taxon>Metazoa</taxon>
        <taxon>Ecdysozoa</taxon>
        <taxon>Arthropoda</taxon>
        <taxon>Hexapoda</taxon>
        <taxon>Insecta</taxon>
        <taxon>Pterygota</taxon>
        <taxon>Neoptera</taxon>
        <taxon>Paraneoptera</taxon>
        <taxon>Hemiptera</taxon>
        <taxon>Sternorrhyncha</taxon>
        <taxon>Aphidomorpha</taxon>
        <taxon>Aphidoidea</taxon>
        <taxon>Aphididae</taxon>
        <taxon>Aphidini</taxon>
        <taxon>Schizaphis</taxon>
    </lineage>
</organism>
<dbReference type="SUPFAM" id="SSF57716">
    <property type="entry name" value="Glucocorticoid receptor-like (DNA-binding domain)"/>
    <property type="match status" value="1"/>
</dbReference>
<evidence type="ECO:0000313" key="7">
    <source>
        <dbReference type="EMBL" id="MBY28188.1"/>
    </source>
</evidence>
<dbReference type="InterPro" id="IPR038441">
    <property type="entry name" value="THAP_Znf_sf"/>
</dbReference>
<dbReference type="InterPro" id="IPR006612">
    <property type="entry name" value="THAP_Znf"/>
</dbReference>
<gene>
    <name evidence="7" type="ORF">g.35003</name>
</gene>
<keyword evidence="3" id="KW-0862">Zinc</keyword>
<keyword evidence="2 5" id="KW-0863">Zinc-finger</keyword>
<dbReference type="PROSITE" id="PS50950">
    <property type="entry name" value="ZF_THAP"/>
    <property type="match status" value="1"/>
</dbReference>
<dbReference type="EMBL" id="GGMR01015569">
    <property type="protein sequence ID" value="MBY28188.1"/>
    <property type="molecule type" value="Transcribed_RNA"/>
</dbReference>
<feature type="domain" description="THAP-type" evidence="6">
    <location>
        <begin position="1"/>
        <end position="75"/>
    </location>
</feature>
<dbReference type="Gene3D" id="6.20.210.20">
    <property type="entry name" value="THAP domain"/>
    <property type="match status" value="1"/>
</dbReference>
<keyword evidence="4 5" id="KW-0238">DNA-binding</keyword>
<keyword evidence="1" id="KW-0479">Metal-binding</keyword>
<reference evidence="7" key="1">
    <citation type="submission" date="2018-04" db="EMBL/GenBank/DDBJ databases">
        <title>Transcriptome of Schizaphis graminum biotype I.</title>
        <authorList>
            <person name="Scully E.D."/>
            <person name="Geib S.M."/>
            <person name="Palmer N.A."/>
            <person name="Koch K."/>
            <person name="Bradshaw J."/>
            <person name="Heng-Moss T."/>
            <person name="Sarath G."/>
        </authorList>
    </citation>
    <scope>NUCLEOTIDE SEQUENCE</scope>
</reference>
<dbReference type="GO" id="GO:0003677">
    <property type="term" value="F:DNA binding"/>
    <property type="evidence" value="ECO:0007669"/>
    <property type="project" value="UniProtKB-UniRule"/>
</dbReference>
<dbReference type="SMART" id="SM00980">
    <property type="entry name" value="THAP"/>
    <property type="match status" value="1"/>
</dbReference>
<sequence length="108" mass="12553">MVFKCLYCGSSSINNNKLSFHSFPKDQRKNLWLSILNLASAGQWDKICSNHFKSQDYYVHGSKKKLVYDAVPIQDVLKNKDENDSNQVQSPETPLYQSKRYLTDKYVI</sequence>
<dbReference type="AlphaFoldDB" id="A0A2S2PG47"/>
<dbReference type="Pfam" id="PF05485">
    <property type="entry name" value="THAP"/>
    <property type="match status" value="1"/>
</dbReference>
<proteinExistence type="predicted"/>
<name>A0A2S2PG47_SCHGA</name>
<evidence type="ECO:0000256" key="5">
    <source>
        <dbReference type="PROSITE-ProRule" id="PRU00309"/>
    </source>
</evidence>
<accession>A0A2S2PG47</accession>
<evidence type="ECO:0000256" key="1">
    <source>
        <dbReference type="ARBA" id="ARBA00022723"/>
    </source>
</evidence>
<evidence type="ECO:0000256" key="4">
    <source>
        <dbReference type="ARBA" id="ARBA00023125"/>
    </source>
</evidence>
<evidence type="ECO:0000256" key="2">
    <source>
        <dbReference type="ARBA" id="ARBA00022771"/>
    </source>
</evidence>